<sequence length="346" mass="38142">MTSPEAWPRTQIVGLTPAFKVMAESQDITRKISHRLLSLTVTDNAGIQSDTVEIRLDDKDHELILPRTGAELEVSLGYKESGVERMGLYVVDEIDILGPSDVMVIRGKAANMNKGLKEPRTRTWQKPGKTPARITLKEILDSIAGEHHLTPKLSDEFGTIDYEVVNQTHEHDLNLLTRLGAKVGAVAKPASGFLLFVKKGEAKTASGALLRPLYLTPKEVTHWRVSLVERGAYASVKAKYRDHAQSKEMEVTTGDEKPAYTLRKLFKDEAEASKAARAQLENFERGKSTVSLQLPGNPLFMAEAPLHLSGFREGVNGAWVIETATHTFNSEGYSVSLDGTVKKKTP</sequence>
<organism evidence="1 2">
    <name type="scientific">Candidatus Williamhamiltonella defendens</name>
    <dbReference type="NCBI Taxonomy" id="138072"/>
    <lineage>
        <taxon>Bacteria</taxon>
        <taxon>Pseudomonadati</taxon>
        <taxon>Pseudomonadota</taxon>
        <taxon>Gammaproteobacteria</taxon>
        <taxon>Enterobacterales</taxon>
        <taxon>Enterobacteriaceae</taxon>
        <taxon>aphid secondary symbionts</taxon>
        <taxon>Candidatus Williamhamiltonella</taxon>
    </lineage>
</organism>
<dbReference type="PANTHER" id="PTHR35862:SF3">
    <property type="entry name" value="FELS-2 PROPHAGE PROTEIN"/>
    <property type="match status" value="1"/>
</dbReference>
<proteinExistence type="predicted"/>
<name>A0A2D3TFQ1_9ENTR</name>
<dbReference type="InterPro" id="IPR052726">
    <property type="entry name" value="Phage_Baseplate_Hub"/>
</dbReference>
<dbReference type="PANTHER" id="PTHR35862">
    <property type="entry name" value="FELS-2 PROPHAGE PROTEIN"/>
    <property type="match status" value="1"/>
</dbReference>
<gene>
    <name evidence="1" type="ORF">BJP43_09815</name>
</gene>
<evidence type="ECO:0000313" key="1">
    <source>
        <dbReference type="EMBL" id="ATW34504.1"/>
    </source>
</evidence>
<evidence type="ECO:0000313" key="2">
    <source>
        <dbReference type="Proteomes" id="UP000229055"/>
    </source>
</evidence>
<dbReference type="SUPFAM" id="SSF69279">
    <property type="entry name" value="Phage tail proteins"/>
    <property type="match status" value="1"/>
</dbReference>
<dbReference type="Pfam" id="PF05954">
    <property type="entry name" value="Phage_GPD"/>
    <property type="match status" value="1"/>
</dbReference>
<protein>
    <submittedName>
        <fullName evidence="1">Late control protein</fullName>
    </submittedName>
</protein>
<reference evidence="2" key="1">
    <citation type="submission" date="2016-10" db="EMBL/GenBank/DDBJ databases">
        <authorList>
            <person name="Chevignon G."/>
        </authorList>
    </citation>
    <scope>NUCLEOTIDE SEQUENCE [LARGE SCALE GENOMIC DNA]</scope>
    <source>
        <strain evidence="2">ZA17</strain>
    </source>
</reference>
<accession>A0A2D3TFQ1</accession>
<dbReference type="EMBL" id="CP017613">
    <property type="protein sequence ID" value="ATW34504.1"/>
    <property type="molecule type" value="Genomic_DNA"/>
</dbReference>
<reference evidence="2" key="2">
    <citation type="submission" date="2017-11" db="EMBL/GenBank/DDBJ databases">
        <title>PacBio sequencing of new strain of the secondary endosymbiont Candidatus Hamiltonella defensa.</title>
        <authorList>
            <person name="Strand M.R."/>
            <person name="Oliver K."/>
        </authorList>
    </citation>
    <scope>NUCLEOTIDE SEQUENCE [LARGE SCALE GENOMIC DNA]</scope>
    <source>
        <strain evidence="2">ZA17</strain>
    </source>
</reference>
<dbReference type="Proteomes" id="UP000229055">
    <property type="component" value="Chromosome"/>
</dbReference>
<dbReference type="AlphaFoldDB" id="A0A2D3TFQ1"/>